<dbReference type="VEuPathDB" id="AmoebaDB:EHI7A_131230"/>
<dbReference type="EMBL" id="BDEQ01000001">
    <property type="protein sequence ID" value="GAT95872.1"/>
    <property type="molecule type" value="Genomic_DNA"/>
</dbReference>
<evidence type="ECO:0000256" key="4">
    <source>
        <dbReference type="PROSITE-ProRule" id="PRU00221"/>
    </source>
</evidence>
<organism evidence="5 6">
    <name type="scientific">Entamoeba histolytica</name>
    <dbReference type="NCBI Taxonomy" id="5759"/>
    <lineage>
        <taxon>Eukaryota</taxon>
        <taxon>Amoebozoa</taxon>
        <taxon>Evosea</taxon>
        <taxon>Archamoebae</taxon>
        <taxon>Mastigamoebida</taxon>
        <taxon>Entamoebidae</taxon>
        <taxon>Entamoeba</taxon>
    </lineage>
</organism>
<dbReference type="VEuPathDB" id="AmoebaDB:KM1_155530"/>
<dbReference type="InterPro" id="IPR015943">
    <property type="entry name" value="WD40/YVTN_repeat-like_dom_sf"/>
</dbReference>
<dbReference type="OMA" id="RRIFAYP"/>
<dbReference type="PROSITE" id="PS50082">
    <property type="entry name" value="WD_REPEATS_2"/>
    <property type="match status" value="1"/>
</dbReference>
<dbReference type="InterPro" id="IPR001680">
    <property type="entry name" value="WD40_rpt"/>
</dbReference>
<sequence length="341" mass="38265">MTQQEDTILCISINEQKSYIGIGTINGFYIFDINNPSKAIFHESIGGVGLIELKGESQYLLLVGGGPNPFESPTVACLYDLNNHQFVPSNKYSYARAIRRIRMTKKDTFIALENNIDVYCEGKVSTTFDTYDNPNGLFSVNYNSRKFAYPSITEGTITIHDLDNKTDVAVISAHEHSIYTLSPSFDSTIVTVSENGTLVRIWETTSGTLLKEFRRGMNPAHVYCVALSDDGKLVALHSENGTIHVFSLTEDIKNQIGWVAKGIGSIKWWFGVENNVSDYASLIIHDILPKTQTELYFLQSEYYKIGLFGLNGKYYESQLSLENQQLVDDKSAEIQTIQLNE</sequence>
<dbReference type="AlphaFoldDB" id="A0A5K1UGE0"/>
<dbReference type="Pfam" id="PF21032">
    <property type="entry name" value="PROPPIN"/>
    <property type="match status" value="1"/>
</dbReference>
<keyword evidence="1 4" id="KW-0853">WD repeat</keyword>
<dbReference type="VEuPathDB" id="AmoebaDB:EHI_138320"/>
<comment type="caution">
    <text evidence="5">The sequence shown here is derived from an EMBL/GenBank/DDBJ whole genome shotgun (WGS) entry which is preliminary data.</text>
</comment>
<evidence type="ECO:0000313" key="5">
    <source>
        <dbReference type="EMBL" id="GAT95872.1"/>
    </source>
</evidence>
<evidence type="ECO:0000256" key="1">
    <source>
        <dbReference type="ARBA" id="ARBA00022574"/>
    </source>
</evidence>
<dbReference type="Proteomes" id="UP000078387">
    <property type="component" value="Unassembled WGS sequence"/>
</dbReference>
<protein>
    <submittedName>
        <fullName evidence="5">Wd repeat protein</fullName>
    </submittedName>
</protein>
<dbReference type="InterPro" id="IPR048720">
    <property type="entry name" value="PROPPIN"/>
</dbReference>
<gene>
    <name evidence="5" type="ORF">CL6EHI_138320</name>
</gene>
<evidence type="ECO:0000256" key="3">
    <source>
        <dbReference type="ARBA" id="ARBA00025740"/>
    </source>
</evidence>
<comment type="similarity">
    <text evidence="3">Belongs to the WD repeat PROPPIN family.</text>
</comment>
<evidence type="ECO:0000313" key="6">
    <source>
        <dbReference type="Proteomes" id="UP000078387"/>
    </source>
</evidence>
<feature type="repeat" description="WD" evidence="4">
    <location>
        <begin position="171"/>
        <end position="212"/>
    </location>
</feature>
<reference evidence="5 6" key="1">
    <citation type="submission" date="2016-05" db="EMBL/GenBank/DDBJ databases">
        <title>First whole genome sequencing of Entamoeba histolytica HM1:IMSS-clone-6.</title>
        <authorList>
            <person name="Mukherjee Avik.K."/>
            <person name="Izumyama S."/>
            <person name="Nakada-Tsukui K."/>
            <person name="Nozaki T."/>
        </authorList>
    </citation>
    <scope>NUCLEOTIDE SEQUENCE [LARGE SCALE GENOMIC DNA]</scope>
    <source>
        <strain evidence="5 6">HM1:IMSS clone 6</strain>
    </source>
</reference>
<dbReference type="VEuPathDB" id="AmoebaDB:EHI5A_123230"/>
<dbReference type="SMART" id="SM00320">
    <property type="entry name" value="WD40"/>
    <property type="match status" value="2"/>
</dbReference>
<dbReference type="Gene3D" id="2.130.10.10">
    <property type="entry name" value="YVTN repeat-like/Quinoprotein amine dehydrogenase"/>
    <property type="match status" value="1"/>
</dbReference>
<dbReference type="VEuPathDB" id="AmoebaDB:EHI8A_088500"/>
<evidence type="ECO:0000256" key="2">
    <source>
        <dbReference type="ARBA" id="ARBA00022737"/>
    </source>
</evidence>
<name>A0A5K1UGE0_ENTHI</name>
<dbReference type="PANTHER" id="PTHR11227">
    <property type="entry name" value="WD-REPEAT PROTEIN INTERACTING WITH PHOSPHOINOSIDES WIPI -RELATED"/>
    <property type="match status" value="1"/>
</dbReference>
<dbReference type="FunFam" id="2.130.10.10:FF:001454">
    <property type="entry name" value="WD repeat domain phosphoinositide-interacting protein"/>
    <property type="match status" value="1"/>
</dbReference>
<accession>A0A5K1UGE0</accession>
<dbReference type="SUPFAM" id="SSF50978">
    <property type="entry name" value="WD40 repeat-like"/>
    <property type="match status" value="1"/>
</dbReference>
<dbReference type="GO" id="GO:0005737">
    <property type="term" value="C:cytoplasm"/>
    <property type="evidence" value="ECO:0007669"/>
    <property type="project" value="UniProtKB-ARBA"/>
</dbReference>
<keyword evidence="2" id="KW-0677">Repeat</keyword>
<proteinExistence type="inferred from homology"/>
<dbReference type="InterPro" id="IPR036322">
    <property type="entry name" value="WD40_repeat_dom_sf"/>
</dbReference>